<dbReference type="SUPFAM" id="SSF53633">
    <property type="entry name" value="Carbamate kinase-like"/>
    <property type="match status" value="1"/>
</dbReference>
<comment type="pathway">
    <text evidence="1 8">Amino-acid biosynthesis; L-lysine biosynthesis via DAP pathway; (S)-tetrahydrodipicolinate from L-aspartate: step 1/4.</text>
</comment>
<evidence type="ECO:0000256" key="1">
    <source>
        <dbReference type="ARBA" id="ARBA00004766"/>
    </source>
</evidence>
<evidence type="ECO:0000256" key="8">
    <source>
        <dbReference type="RuleBase" id="RU004249"/>
    </source>
</evidence>
<dbReference type="Gene3D" id="3.40.1160.10">
    <property type="entry name" value="Acetylglutamate kinase-like"/>
    <property type="match status" value="1"/>
</dbReference>
<comment type="pathway">
    <text evidence="8">Amino-acid biosynthesis; L-threonine biosynthesis; L-threonine from L-aspartate: step 1/5.</text>
</comment>
<dbReference type="Pfam" id="PF00696">
    <property type="entry name" value="AA_kinase"/>
    <property type="match status" value="1"/>
</dbReference>
<comment type="catalytic activity">
    <reaction evidence="7">
        <text>L-aspartate + ATP = 4-phospho-L-aspartate + ADP</text>
        <dbReference type="Rhea" id="RHEA:23776"/>
        <dbReference type="ChEBI" id="CHEBI:29991"/>
        <dbReference type="ChEBI" id="CHEBI:30616"/>
        <dbReference type="ChEBI" id="CHEBI:57535"/>
        <dbReference type="ChEBI" id="CHEBI:456216"/>
        <dbReference type="EC" id="2.7.2.4"/>
    </reaction>
</comment>
<dbReference type="PANTHER" id="PTHR21499:SF59">
    <property type="entry name" value="ASPARTOKINASE"/>
    <property type="match status" value="1"/>
</dbReference>
<evidence type="ECO:0000256" key="4">
    <source>
        <dbReference type="ARBA" id="ARBA00022741"/>
    </source>
</evidence>
<dbReference type="InterPro" id="IPR001048">
    <property type="entry name" value="Asp/Glu/Uridylate_kinase"/>
</dbReference>
<evidence type="ECO:0000256" key="3">
    <source>
        <dbReference type="ARBA" id="ARBA00022679"/>
    </source>
</evidence>
<keyword evidence="4" id="KW-0547">Nucleotide-binding</keyword>
<comment type="caution">
    <text evidence="10">The sequence shown here is derived from an EMBL/GenBank/DDBJ whole genome shotgun (WGS) entry which is preliminary data.</text>
</comment>
<keyword evidence="11" id="KW-1185">Reference proteome</keyword>
<dbReference type="PANTHER" id="PTHR21499">
    <property type="entry name" value="ASPARTATE KINASE"/>
    <property type="match status" value="1"/>
</dbReference>
<evidence type="ECO:0000313" key="10">
    <source>
        <dbReference type="EMBL" id="GGH85291.1"/>
    </source>
</evidence>
<dbReference type="InterPro" id="IPR042199">
    <property type="entry name" value="AsparK_Bifunc_asparK/hSer_DH"/>
</dbReference>
<evidence type="ECO:0000256" key="5">
    <source>
        <dbReference type="ARBA" id="ARBA00022777"/>
    </source>
</evidence>
<protein>
    <recommendedName>
        <fullName evidence="7">Aspartokinase</fullName>
        <ecNumber evidence="7">2.7.2.4</ecNumber>
    </recommendedName>
</protein>
<name>A0ABQ2A787_9BACT</name>
<dbReference type="InterPro" id="IPR036393">
    <property type="entry name" value="AceGlu_kinase-like_sf"/>
</dbReference>
<keyword evidence="3 7" id="KW-0808">Transferase</keyword>
<proteinExistence type="inferred from homology"/>
<sequence length="445" mass="49049">MSELTGLQVYKFGGASVKDAAAILNLCRIVRDYGPPGPLVVVVSAMGKTTNALEEIYELAHSDQDWEQQAGRLETYHEQACVELAALIPTINLSQLKERLQQLLSGFAEDLHYMGLVKNPETYDQGYDQIIAYGERLSALLAGTALAQFLPATDVRYVPASIMIKTDATWREGRVNWSATEWNATNAVNGMLATGAQVLVTEGFISSTPVGGDLPGGSLRYTTLGREGSDYTAAILAYCLRAESVTIWKDVAGLLNADPKIFPDTVRYPEISYRETIEMAYYGASVIHPKTLKPLADRGIPLRVKSFLDPAAEGTLIHDCQHPPLAPAFIRKTDQCLLSFSSKDFSFISEENLAVIFGALAQAKLKINVMQNSAISFSVCTDFSERRVHRLLDLLREQFTLHYNTGLTLFTIKNYDSASVARLTGGRKLLLEQRTRGTFQFVCQA</sequence>
<reference evidence="11" key="1">
    <citation type="journal article" date="2019" name="Int. J. Syst. Evol. Microbiol.">
        <title>The Global Catalogue of Microorganisms (GCM) 10K type strain sequencing project: providing services to taxonomists for standard genome sequencing and annotation.</title>
        <authorList>
            <consortium name="The Broad Institute Genomics Platform"/>
            <consortium name="The Broad Institute Genome Sequencing Center for Infectious Disease"/>
            <person name="Wu L."/>
            <person name="Ma J."/>
        </authorList>
    </citation>
    <scope>NUCLEOTIDE SEQUENCE [LARGE SCALE GENOMIC DNA]</scope>
    <source>
        <strain evidence="11">CGMCC 1.14966</strain>
    </source>
</reference>
<dbReference type="Gene3D" id="1.20.120.1320">
    <property type="entry name" value="Aspartokinase, catalytic domain"/>
    <property type="match status" value="1"/>
</dbReference>
<dbReference type="EC" id="2.7.2.4" evidence="7"/>
<evidence type="ECO:0000256" key="2">
    <source>
        <dbReference type="ARBA" id="ARBA00010122"/>
    </source>
</evidence>
<gene>
    <name evidence="10" type="primary">lysC</name>
    <name evidence="10" type="ORF">GCM10011495_19180</name>
</gene>
<keyword evidence="8" id="KW-0028">Amino-acid biosynthesis</keyword>
<evidence type="ECO:0000256" key="7">
    <source>
        <dbReference type="RuleBase" id="RU003448"/>
    </source>
</evidence>
<dbReference type="NCBIfam" id="TIGR00657">
    <property type="entry name" value="asp_kinases"/>
    <property type="match status" value="1"/>
</dbReference>
<evidence type="ECO:0000313" key="11">
    <source>
        <dbReference type="Proteomes" id="UP000637774"/>
    </source>
</evidence>
<evidence type="ECO:0000256" key="6">
    <source>
        <dbReference type="ARBA" id="ARBA00022840"/>
    </source>
</evidence>
<dbReference type="Proteomes" id="UP000637774">
    <property type="component" value="Unassembled WGS sequence"/>
</dbReference>
<comment type="pathway">
    <text evidence="8">Amino-acid biosynthesis; L-methionine biosynthesis via de novo pathway; L-homoserine from L-aspartate: step 1/3.</text>
</comment>
<dbReference type="EMBL" id="BMGY01000015">
    <property type="protein sequence ID" value="GGH85291.1"/>
    <property type="molecule type" value="Genomic_DNA"/>
</dbReference>
<organism evidence="10 11">
    <name type="scientific">Hymenobacter frigidus</name>
    <dbReference type="NCBI Taxonomy" id="1524095"/>
    <lineage>
        <taxon>Bacteria</taxon>
        <taxon>Pseudomonadati</taxon>
        <taxon>Bacteroidota</taxon>
        <taxon>Cytophagia</taxon>
        <taxon>Cytophagales</taxon>
        <taxon>Hymenobacteraceae</taxon>
        <taxon>Hymenobacter</taxon>
    </lineage>
</organism>
<evidence type="ECO:0000259" key="9">
    <source>
        <dbReference type="Pfam" id="PF00696"/>
    </source>
</evidence>
<dbReference type="RefSeq" id="WP_188561852.1">
    <property type="nucleotide sequence ID" value="NZ_BMGY01000015.1"/>
</dbReference>
<feature type="domain" description="Aspartate/glutamate/uridylate kinase" evidence="9">
    <location>
        <begin position="8"/>
        <end position="306"/>
    </location>
</feature>
<keyword evidence="6" id="KW-0067">ATP-binding</keyword>
<comment type="similarity">
    <text evidence="2 7">Belongs to the aspartokinase family.</text>
</comment>
<dbReference type="InterPro" id="IPR001341">
    <property type="entry name" value="Asp_kinase"/>
</dbReference>
<accession>A0ABQ2A787</accession>
<keyword evidence="5 7" id="KW-0418">Kinase</keyword>